<keyword evidence="1" id="KW-0812">Transmembrane</keyword>
<evidence type="ECO:0000256" key="2">
    <source>
        <dbReference type="SAM" id="SignalP"/>
    </source>
</evidence>
<feature type="chain" id="PRO_5045646920" evidence="2">
    <location>
        <begin position="32"/>
        <end position="177"/>
    </location>
</feature>
<sequence length="177" mass="18441">MSVSSTSGRFLKLFSYLLVLTGGLAAGCRSAQTAYQFRPAEGPVAVRPAPADTATVQPATPVPTVAQRATTPLMVARNSQTRPRVKRQLRQAVAQVQTRLVATAAPGRKSAAQQVRRVAGPRHTTEVGLGTTVLGVLGLVVLPISLIGLLIWGGPVWAVLAGLAALAVLIAYLDPFA</sequence>
<gene>
    <name evidence="3" type="ORF">ROI90_06355</name>
</gene>
<accession>A0ABU3TF72</accession>
<keyword evidence="1" id="KW-1133">Transmembrane helix</keyword>
<feature type="transmembrane region" description="Helical" evidence="1">
    <location>
        <begin position="156"/>
        <end position="173"/>
    </location>
</feature>
<keyword evidence="2" id="KW-0732">Signal</keyword>
<protein>
    <submittedName>
        <fullName evidence="3">Uncharacterized protein</fullName>
    </submittedName>
</protein>
<dbReference type="EMBL" id="JAWDJT010000002">
    <property type="protein sequence ID" value="MDU0370009.1"/>
    <property type="molecule type" value="Genomic_DNA"/>
</dbReference>
<proteinExistence type="predicted"/>
<comment type="caution">
    <text evidence="3">The sequence shown here is derived from an EMBL/GenBank/DDBJ whole genome shotgun (WGS) entry which is preliminary data.</text>
</comment>
<feature type="transmembrane region" description="Helical" evidence="1">
    <location>
        <begin position="127"/>
        <end position="149"/>
    </location>
</feature>
<evidence type="ECO:0000256" key="1">
    <source>
        <dbReference type="SAM" id="Phobius"/>
    </source>
</evidence>
<evidence type="ECO:0000313" key="3">
    <source>
        <dbReference type="EMBL" id="MDU0370009.1"/>
    </source>
</evidence>
<feature type="signal peptide" evidence="2">
    <location>
        <begin position="1"/>
        <end position="31"/>
    </location>
</feature>
<reference evidence="3 4" key="1">
    <citation type="submission" date="2023-10" db="EMBL/GenBank/DDBJ databases">
        <title>Hymenobacter endophyticus sp. nov., an isolate from the leaf tissues of wheat.</title>
        <authorList>
            <person name="Dai Y."/>
        </authorList>
    </citation>
    <scope>NUCLEOTIDE SEQUENCE [LARGE SCALE GENOMIC DNA]</scope>
    <source>
        <strain evidence="3 4">ZK17L-C2</strain>
    </source>
</reference>
<dbReference type="Proteomes" id="UP001250698">
    <property type="component" value="Unassembled WGS sequence"/>
</dbReference>
<keyword evidence="4" id="KW-1185">Reference proteome</keyword>
<name>A0ABU3TF72_9BACT</name>
<evidence type="ECO:0000313" key="4">
    <source>
        <dbReference type="Proteomes" id="UP001250698"/>
    </source>
</evidence>
<organism evidence="3 4">
    <name type="scientific">Hymenobacter endophyticus</name>
    <dbReference type="NCBI Taxonomy" id="3076335"/>
    <lineage>
        <taxon>Bacteria</taxon>
        <taxon>Pseudomonadati</taxon>
        <taxon>Bacteroidota</taxon>
        <taxon>Cytophagia</taxon>
        <taxon>Cytophagales</taxon>
        <taxon>Hymenobacteraceae</taxon>
        <taxon>Hymenobacter</taxon>
    </lineage>
</organism>
<dbReference type="RefSeq" id="WP_315997494.1">
    <property type="nucleotide sequence ID" value="NZ_JAWDJT010000002.1"/>
</dbReference>
<keyword evidence="1" id="KW-0472">Membrane</keyword>